<dbReference type="PANTHER" id="PTHR47169:SF2">
    <property type="entry name" value="OS01G0541250 PROTEIN"/>
    <property type="match status" value="1"/>
</dbReference>
<dbReference type="EMBL" id="AWUE01014211">
    <property type="protein sequence ID" value="OMP04778.1"/>
    <property type="molecule type" value="Genomic_DNA"/>
</dbReference>
<dbReference type="PANTHER" id="PTHR47169">
    <property type="entry name" value="OS01G0541250 PROTEIN"/>
    <property type="match status" value="1"/>
</dbReference>
<dbReference type="GO" id="GO:0003676">
    <property type="term" value="F:nucleic acid binding"/>
    <property type="evidence" value="ECO:0007669"/>
    <property type="project" value="InterPro"/>
</dbReference>
<proteinExistence type="predicted"/>
<evidence type="ECO:0008006" key="4">
    <source>
        <dbReference type="Google" id="ProtNLM"/>
    </source>
</evidence>
<dbReference type="InterPro" id="IPR036397">
    <property type="entry name" value="RNaseH_sf"/>
</dbReference>
<organism evidence="2 3">
    <name type="scientific">Corchorus olitorius</name>
    <dbReference type="NCBI Taxonomy" id="93759"/>
    <lineage>
        <taxon>Eukaryota</taxon>
        <taxon>Viridiplantae</taxon>
        <taxon>Streptophyta</taxon>
        <taxon>Embryophyta</taxon>
        <taxon>Tracheophyta</taxon>
        <taxon>Spermatophyta</taxon>
        <taxon>Magnoliopsida</taxon>
        <taxon>eudicotyledons</taxon>
        <taxon>Gunneridae</taxon>
        <taxon>Pentapetalae</taxon>
        <taxon>rosids</taxon>
        <taxon>malvids</taxon>
        <taxon>Malvales</taxon>
        <taxon>Malvaceae</taxon>
        <taxon>Grewioideae</taxon>
        <taxon>Apeibeae</taxon>
        <taxon>Corchorus</taxon>
    </lineage>
</organism>
<gene>
    <name evidence="2" type="ORF">COLO4_09308</name>
</gene>
<dbReference type="Gene3D" id="3.30.420.10">
    <property type="entry name" value="Ribonuclease H-like superfamily/Ribonuclease H"/>
    <property type="match status" value="1"/>
</dbReference>
<keyword evidence="3" id="KW-1185">Reference proteome</keyword>
<feature type="region of interest" description="Disordered" evidence="1">
    <location>
        <begin position="70"/>
        <end position="93"/>
    </location>
</feature>
<accession>A0A1R3KCM2</accession>
<comment type="caution">
    <text evidence="2">The sequence shown here is derived from an EMBL/GenBank/DDBJ whole genome shotgun (WGS) entry which is preliminary data.</text>
</comment>
<evidence type="ECO:0000313" key="3">
    <source>
        <dbReference type="Proteomes" id="UP000187203"/>
    </source>
</evidence>
<reference evidence="3" key="1">
    <citation type="submission" date="2013-09" db="EMBL/GenBank/DDBJ databases">
        <title>Corchorus olitorius genome sequencing.</title>
        <authorList>
            <person name="Alam M."/>
            <person name="Haque M.S."/>
            <person name="Islam M.S."/>
            <person name="Emdad E.M."/>
            <person name="Islam M.M."/>
            <person name="Ahmed B."/>
            <person name="Halim A."/>
            <person name="Hossen Q.M.M."/>
            <person name="Hossain M.Z."/>
            <person name="Ahmed R."/>
            <person name="Khan M.M."/>
            <person name="Islam R."/>
            <person name="Rashid M.M."/>
            <person name="Khan S.A."/>
            <person name="Rahman M.S."/>
            <person name="Alam M."/>
            <person name="Yahiya A.S."/>
            <person name="Khan M.S."/>
            <person name="Azam M.S."/>
            <person name="Haque T."/>
            <person name="Lashkar M.Z.H."/>
            <person name="Akhand A.I."/>
            <person name="Morshed G."/>
            <person name="Roy S."/>
            <person name="Uddin K.S."/>
            <person name="Rabeya T."/>
            <person name="Hossain A.S."/>
            <person name="Chowdhury A."/>
            <person name="Snigdha A.R."/>
            <person name="Mortoza M.S."/>
            <person name="Matin S.A."/>
            <person name="Hoque S.M.E."/>
            <person name="Islam M.K."/>
            <person name="Roy D.K."/>
            <person name="Haider R."/>
            <person name="Moosa M.M."/>
            <person name="Elias S.M."/>
            <person name="Hasan A.M."/>
            <person name="Jahan S."/>
            <person name="Shafiuddin M."/>
            <person name="Mahmood N."/>
            <person name="Shommy N.S."/>
        </authorList>
    </citation>
    <scope>NUCLEOTIDE SEQUENCE [LARGE SCALE GENOMIC DNA]</scope>
    <source>
        <strain evidence="3">cv. O-4</strain>
    </source>
</reference>
<dbReference type="OrthoDB" id="155387at2759"/>
<name>A0A1R3KCM2_9ROSI</name>
<evidence type="ECO:0000256" key="1">
    <source>
        <dbReference type="SAM" id="MobiDB-lite"/>
    </source>
</evidence>
<protein>
    <recommendedName>
        <fullName evidence="4">Transposase, Tc1-like protein</fullName>
    </recommendedName>
</protein>
<dbReference type="Proteomes" id="UP000187203">
    <property type="component" value="Unassembled WGS sequence"/>
</dbReference>
<dbReference type="AlphaFoldDB" id="A0A1R3KCM2"/>
<evidence type="ECO:0000313" key="2">
    <source>
        <dbReference type="EMBL" id="OMP04778.1"/>
    </source>
</evidence>
<sequence>MASDDIAATTIGIDLNAIPPNLPLVDDEPDENEPLPFHEEEVALHQEIYDDSENESLLSEEEDEISNQATYDGDLGEDEIPNQATYDDDSARPRFNAQGNVIFSGKIGVFPLVTKEPARRSSVNRVSGTLETKPIQSIRRDVIKKVLLEQVLPAIRAKWPREDSRKPIFIQQDNARTHVRPNDADFLEAAKEDGFDIQLRNQPANSPDLNVLDLGFFNAMQALQHQEAPTMIDELINAVIKSFYDYPPKKSNRIFITLQSSMVEIMRAQGCNNYDIPHLGKQRLERQGKLPIRLKCDAELEQEVAYYLGIRRRPPIPS</sequence>